<dbReference type="InterPro" id="IPR029045">
    <property type="entry name" value="ClpP/crotonase-like_dom_sf"/>
</dbReference>
<reference evidence="5 6" key="1">
    <citation type="submission" date="2024-03" db="EMBL/GenBank/DDBJ databases">
        <title>The Acrasis kona genome and developmental transcriptomes reveal deep origins of eukaryotic multicellular pathways.</title>
        <authorList>
            <person name="Sheikh S."/>
            <person name="Fu C.-J."/>
            <person name="Brown M.W."/>
            <person name="Baldauf S.L."/>
        </authorList>
    </citation>
    <scope>NUCLEOTIDE SEQUENCE [LARGE SCALE GENOMIC DNA]</scope>
    <source>
        <strain evidence="5 6">ATCC MYA-3509</strain>
    </source>
</reference>
<dbReference type="GO" id="GO:0003860">
    <property type="term" value="F:3-hydroxyisobutyryl-CoA hydrolase activity"/>
    <property type="evidence" value="ECO:0007669"/>
    <property type="project" value="UniProtKB-EC"/>
</dbReference>
<protein>
    <recommendedName>
        <fullName evidence="2">3-hydroxyisobutyryl-CoA hydrolase</fullName>
        <ecNumber evidence="2">3.1.2.4</ecNumber>
    </recommendedName>
</protein>
<comment type="catalytic activity">
    <reaction evidence="1">
        <text>3-hydroxy-2-methylpropanoyl-CoA + H2O = 3-hydroxy-2-methylpropanoate + CoA + H(+)</text>
        <dbReference type="Rhea" id="RHEA:20888"/>
        <dbReference type="ChEBI" id="CHEBI:11805"/>
        <dbReference type="ChEBI" id="CHEBI:15377"/>
        <dbReference type="ChEBI" id="CHEBI:15378"/>
        <dbReference type="ChEBI" id="CHEBI:57287"/>
        <dbReference type="ChEBI" id="CHEBI:57340"/>
        <dbReference type="EC" id="3.1.2.4"/>
    </reaction>
</comment>
<evidence type="ECO:0000313" key="6">
    <source>
        <dbReference type="Proteomes" id="UP001431209"/>
    </source>
</evidence>
<dbReference type="EC" id="3.1.2.4" evidence="2"/>
<evidence type="ECO:0000256" key="2">
    <source>
        <dbReference type="ARBA" id="ARBA00011915"/>
    </source>
</evidence>
<dbReference type="InterPro" id="IPR045004">
    <property type="entry name" value="ECH_dom"/>
</dbReference>
<keyword evidence="6" id="KW-1185">Reference proteome</keyword>
<sequence>MQTKTYNNGELVVEDYKNGGKNIIVNRPKNLHAIDSKYFRTALNVLNQAQIDGNCSYVIISSTSCTSTSPNIACSTIKTRSFCAGGDVKQLTRAMQNDMFMAYYYLGTEYSLNLALARFQKPSIAIMDGIVMGGGAGISAPCRYRVVSEQTRWAMPECAIGFFPDVGLCYYLSRIKSLALGCFLGLTGYNCSADEAIYCGLATHYISQDRQRKMIEMIQESDGKDTTIKRILDNLSSAPKTSSTLQSKTNVINKCFCHDNVESIIKSLEESTEHVDFCKQILDKLNLFSPTALRVTLKCIRDARYLNIEECIKQNYNIACNYNHLCSDFVTGVKTKLIDKSNDYRWSPVFENIEAFFEEFKSPPFHVWSQLNQTSKL</sequence>
<dbReference type="Proteomes" id="UP001431209">
    <property type="component" value="Unassembled WGS sequence"/>
</dbReference>
<organism evidence="5 6">
    <name type="scientific">Acrasis kona</name>
    <dbReference type="NCBI Taxonomy" id="1008807"/>
    <lineage>
        <taxon>Eukaryota</taxon>
        <taxon>Discoba</taxon>
        <taxon>Heterolobosea</taxon>
        <taxon>Tetramitia</taxon>
        <taxon>Eutetramitia</taxon>
        <taxon>Acrasidae</taxon>
        <taxon>Acrasis</taxon>
    </lineage>
</organism>
<evidence type="ECO:0000256" key="3">
    <source>
        <dbReference type="ARBA" id="ARBA00022801"/>
    </source>
</evidence>
<proteinExistence type="predicted"/>
<dbReference type="NCBIfam" id="NF004127">
    <property type="entry name" value="PRK05617.1"/>
    <property type="match status" value="1"/>
</dbReference>
<dbReference type="GO" id="GO:0006574">
    <property type="term" value="P:L-valine catabolic process"/>
    <property type="evidence" value="ECO:0007669"/>
    <property type="project" value="TreeGrafter"/>
</dbReference>
<dbReference type="GO" id="GO:0005739">
    <property type="term" value="C:mitochondrion"/>
    <property type="evidence" value="ECO:0007669"/>
    <property type="project" value="TreeGrafter"/>
</dbReference>
<dbReference type="CDD" id="cd06558">
    <property type="entry name" value="crotonase-like"/>
    <property type="match status" value="1"/>
</dbReference>
<evidence type="ECO:0000259" key="4">
    <source>
        <dbReference type="Pfam" id="PF16113"/>
    </source>
</evidence>
<evidence type="ECO:0000313" key="5">
    <source>
        <dbReference type="EMBL" id="KAL0489077.1"/>
    </source>
</evidence>
<dbReference type="InterPro" id="IPR032259">
    <property type="entry name" value="HIBYL-CoA-H"/>
</dbReference>
<dbReference type="Gene3D" id="3.90.226.10">
    <property type="entry name" value="2-enoyl-CoA Hydratase, Chain A, domain 1"/>
    <property type="match status" value="1"/>
</dbReference>
<dbReference type="PANTHER" id="PTHR43176">
    <property type="entry name" value="3-HYDROXYISOBUTYRYL-COA HYDROLASE-RELATED"/>
    <property type="match status" value="1"/>
</dbReference>
<feature type="domain" description="Enoyl-CoA hydratase/isomerase" evidence="4">
    <location>
        <begin position="23"/>
        <end position="348"/>
    </location>
</feature>
<gene>
    <name evidence="5" type="ORF">AKO1_009031</name>
</gene>
<accession>A0AAW2ZGQ2</accession>
<dbReference type="SUPFAM" id="SSF52096">
    <property type="entry name" value="ClpP/crotonase"/>
    <property type="match status" value="1"/>
</dbReference>
<dbReference type="AlphaFoldDB" id="A0AAW2ZGQ2"/>
<dbReference type="EMBL" id="JAOPGA020001514">
    <property type="protein sequence ID" value="KAL0489077.1"/>
    <property type="molecule type" value="Genomic_DNA"/>
</dbReference>
<evidence type="ECO:0000256" key="1">
    <source>
        <dbReference type="ARBA" id="ARBA00001709"/>
    </source>
</evidence>
<name>A0AAW2ZGQ2_9EUKA</name>
<comment type="caution">
    <text evidence="5">The sequence shown here is derived from an EMBL/GenBank/DDBJ whole genome shotgun (WGS) entry which is preliminary data.</text>
</comment>
<dbReference type="Pfam" id="PF16113">
    <property type="entry name" value="ECH_2"/>
    <property type="match status" value="1"/>
</dbReference>
<dbReference type="PANTHER" id="PTHR43176:SF3">
    <property type="entry name" value="3-HYDROXYISOBUTYRYL-COA HYDROLASE, MITOCHONDRIAL"/>
    <property type="match status" value="1"/>
</dbReference>
<keyword evidence="3 5" id="KW-0378">Hydrolase</keyword>